<name>A0A2P8F822_9RHOB</name>
<dbReference type="AlphaFoldDB" id="A0A2P8F822"/>
<dbReference type="InterPro" id="IPR038670">
    <property type="entry name" value="HslJ-like_sf"/>
</dbReference>
<evidence type="ECO:0000259" key="1">
    <source>
        <dbReference type="Pfam" id="PF03724"/>
    </source>
</evidence>
<sequence>MRLILFIALLPLAACLRDETVTQYGGADYDWTLQQVDGVPTNVRLTLQLQPGGTVQGTGPCNAFAAQQTAPYPWFVLEAFSTTEMACTPDEATVFADLQAMSLVEVSGDRLILSTDDGREMVFSAADDG</sequence>
<comment type="caution">
    <text evidence="2">The sequence shown here is derived from an EMBL/GenBank/DDBJ whole genome shotgun (WGS) entry which is preliminary data.</text>
</comment>
<gene>
    <name evidence="2" type="ORF">CLV88_11482</name>
</gene>
<reference evidence="2 3" key="1">
    <citation type="submission" date="2018-03" db="EMBL/GenBank/DDBJ databases">
        <title>Genomic Encyclopedia of Archaeal and Bacterial Type Strains, Phase II (KMG-II): from individual species to whole genera.</title>
        <authorList>
            <person name="Goeker M."/>
        </authorList>
    </citation>
    <scope>NUCLEOTIDE SEQUENCE [LARGE SCALE GENOMIC DNA]</scope>
    <source>
        <strain evidence="2 3">DSM 100673</strain>
    </source>
</reference>
<dbReference type="Gene3D" id="2.40.128.270">
    <property type="match status" value="1"/>
</dbReference>
<dbReference type="Proteomes" id="UP000240418">
    <property type="component" value="Unassembled WGS sequence"/>
</dbReference>
<dbReference type="OrthoDB" id="7777568at2"/>
<accession>A0A2P8F822</accession>
<dbReference type="RefSeq" id="WP_106609732.1">
    <property type="nucleotide sequence ID" value="NZ_PYGJ01000014.1"/>
</dbReference>
<feature type="domain" description="DUF306" evidence="1">
    <location>
        <begin position="30"/>
        <end position="122"/>
    </location>
</feature>
<dbReference type="InterPro" id="IPR005184">
    <property type="entry name" value="DUF306_Meta_HslJ"/>
</dbReference>
<keyword evidence="3" id="KW-1185">Reference proteome</keyword>
<keyword evidence="2" id="KW-0346">Stress response</keyword>
<proteinExistence type="predicted"/>
<protein>
    <submittedName>
        <fullName evidence="2">Heat shock protein HslJ</fullName>
    </submittedName>
</protein>
<evidence type="ECO:0000313" key="3">
    <source>
        <dbReference type="Proteomes" id="UP000240418"/>
    </source>
</evidence>
<organism evidence="2 3">
    <name type="scientific">Shimia abyssi</name>
    <dbReference type="NCBI Taxonomy" id="1662395"/>
    <lineage>
        <taxon>Bacteria</taxon>
        <taxon>Pseudomonadati</taxon>
        <taxon>Pseudomonadota</taxon>
        <taxon>Alphaproteobacteria</taxon>
        <taxon>Rhodobacterales</taxon>
        <taxon>Roseobacteraceae</taxon>
    </lineage>
</organism>
<dbReference type="EMBL" id="PYGJ01000014">
    <property type="protein sequence ID" value="PSL17870.1"/>
    <property type="molecule type" value="Genomic_DNA"/>
</dbReference>
<dbReference type="Pfam" id="PF03724">
    <property type="entry name" value="META"/>
    <property type="match status" value="1"/>
</dbReference>
<evidence type="ECO:0000313" key="2">
    <source>
        <dbReference type="EMBL" id="PSL17870.1"/>
    </source>
</evidence>